<evidence type="ECO:0000313" key="2">
    <source>
        <dbReference type="EMBL" id="MCF0059879.1"/>
    </source>
</evidence>
<accession>A0A9X1PHC0</accession>
<reference evidence="2" key="1">
    <citation type="submission" date="2021-12" db="EMBL/GenBank/DDBJ databases">
        <title>Novel species in genus Dyadobacter.</title>
        <authorList>
            <person name="Ma C."/>
        </authorList>
    </citation>
    <scope>NUCLEOTIDE SEQUENCE</scope>
    <source>
        <strain evidence="2">LJ419</strain>
    </source>
</reference>
<gene>
    <name evidence="2" type="ORF">LXM26_00130</name>
</gene>
<dbReference type="EMBL" id="JAJTTC010000001">
    <property type="protein sequence ID" value="MCF0059879.1"/>
    <property type="molecule type" value="Genomic_DNA"/>
</dbReference>
<organism evidence="2 3">
    <name type="scientific">Dyadobacter chenwenxiniae</name>
    <dbReference type="NCBI Taxonomy" id="2906456"/>
    <lineage>
        <taxon>Bacteria</taxon>
        <taxon>Pseudomonadati</taxon>
        <taxon>Bacteroidota</taxon>
        <taxon>Cytophagia</taxon>
        <taxon>Cytophagales</taxon>
        <taxon>Spirosomataceae</taxon>
        <taxon>Dyadobacter</taxon>
    </lineage>
</organism>
<name>A0A9X1PHC0_9BACT</name>
<sequence length="60" mass="7076">MNQLEPGTVRRMMEESKTRRQQANTYEGSMEILYESLADGDITMDQFNLFSAIENKKWNK</sequence>
<feature type="region of interest" description="Disordered" evidence="1">
    <location>
        <begin position="1"/>
        <end position="24"/>
    </location>
</feature>
<dbReference type="RefSeq" id="WP_234652121.1">
    <property type="nucleotide sequence ID" value="NZ_CP094997.1"/>
</dbReference>
<evidence type="ECO:0000313" key="3">
    <source>
        <dbReference type="Proteomes" id="UP001139000"/>
    </source>
</evidence>
<dbReference type="Proteomes" id="UP001139000">
    <property type="component" value="Unassembled WGS sequence"/>
</dbReference>
<comment type="caution">
    <text evidence="2">The sequence shown here is derived from an EMBL/GenBank/DDBJ whole genome shotgun (WGS) entry which is preliminary data.</text>
</comment>
<proteinExistence type="predicted"/>
<dbReference type="AlphaFoldDB" id="A0A9X1PHC0"/>
<protein>
    <submittedName>
        <fullName evidence="2">Uncharacterized protein</fullName>
    </submittedName>
</protein>
<evidence type="ECO:0000256" key="1">
    <source>
        <dbReference type="SAM" id="MobiDB-lite"/>
    </source>
</evidence>
<keyword evidence="3" id="KW-1185">Reference proteome</keyword>